<dbReference type="PROSITE" id="PS50850">
    <property type="entry name" value="MFS"/>
    <property type="match status" value="1"/>
</dbReference>
<sequence length="417" mass="43973">MTRPALGRVEFTAVLAMSMALAALGLDLMLPAFGAMRDVLGLPADSTAIAGVVTAYMLGLAVGQLAYGPLADRFGRRPTMFVGFGVYGFGALLCTLAPGLQWLLLGRFVWGLGAAGPRVVTLAVVRDRFEGEDMARAMSMIMAVFIVVPVIAPTLGAAITAVTTWRVLFVLCLVAAVGMTLWVRRLPETLPPERRLDLNVGRITRTARLVITNRQTFGYTLALTALYGVFTSYLASSEIIFSDTFGVPEAFPLIFGGVAAVMGLAMLVNARLVGRYGTRRTAHVMLFVYVAVSTVLFVVALVTDGRPPLAVFLPLLAAILVGHALLIPNFNTIAMTPMAAHAGTAASVIGAVQLAVGASLGAVLDRLFDGTILPLAAGFLGYGVLATLVVVVVERGRLFRPLVDPVTRQSPGAAREA</sequence>
<evidence type="ECO:0000256" key="1">
    <source>
        <dbReference type="ARBA" id="ARBA00004651"/>
    </source>
</evidence>
<keyword evidence="11" id="KW-1185">Reference proteome</keyword>
<feature type="transmembrane region" description="Helical" evidence="8">
    <location>
        <begin position="79"/>
        <end position="102"/>
    </location>
</feature>
<keyword evidence="7 8" id="KW-0472">Membrane</keyword>
<feature type="transmembrane region" description="Helical" evidence="8">
    <location>
        <begin position="12"/>
        <end position="36"/>
    </location>
</feature>
<feature type="transmembrane region" description="Helical" evidence="8">
    <location>
        <begin position="165"/>
        <end position="183"/>
    </location>
</feature>
<dbReference type="Pfam" id="PF07690">
    <property type="entry name" value="MFS_1"/>
    <property type="match status" value="1"/>
</dbReference>
<feature type="transmembrane region" description="Helical" evidence="8">
    <location>
        <begin position="372"/>
        <end position="393"/>
    </location>
</feature>
<keyword evidence="4" id="KW-1003">Cell membrane</keyword>
<dbReference type="InterPro" id="IPR036259">
    <property type="entry name" value="MFS_trans_sf"/>
</dbReference>
<keyword evidence="6 8" id="KW-1133">Transmembrane helix</keyword>
<evidence type="ECO:0000259" key="9">
    <source>
        <dbReference type="PROSITE" id="PS50850"/>
    </source>
</evidence>
<feature type="transmembrane region" description="Helical" evidence="8">
    <location>
        <begin position="284"/>
        <end position="303"/>
    </location>
</feature>
<name>A0A8J3A9W5_9ACTN</name>
<evidence type="ECO:0000256" key="8">
    <source>
        <dbReference type="SAM" id="Phobius"/>
    </source>
</evidence>
<keyword evidence="5 8" id="KW-0812">Transmembrane</keyword>
<proteinExistence type="inferred from homology"/>
<dbReference type="EMBL" id="BMHA01000012">
    <property type="protein sequence ID" value="GGI08490.1"/>
    <property type="molecule type" value="Genomic_DNA"/>
</dbReference>
<protein>
    <submittedName>
        <fullName evidence="10">Bcr/CflA family drug resistance efflux transporter</fullName>
    </submittedName>
</protein>
<evidence type="ECO:0000256" key="4">
    <source>
        <dbReference type="ARBA" id="ARBA00022475"/>
    </source>
</evidence>
<feature type="transmembrane region" description="Helical" evidence="8">
    <location>
        <begin position="339"/>
        <end position="360"/>
    </location>
</feature>
<dbReference type="PANTHER" id="PTHR23502">
    <property type="entry name" value="MAJOR FACILITATOR SUPERFAMILY"/>
    <property type="match status" value="1"/>
</dbReference>
<dbReference type="Proteomes" id="UP000650511">
    <property type="component" value="Unassembled WGS sequence"/>
</dbReference>
<reference evidence="10" key="1">
    <citation type="journal article" date="2014" name="Int. J. Syst. Evol. Microbiol.">
        <title>Complete genome sequence of Corynebacterium casei LMG S-19264T (=DSM 44701T), isolated from a smear-ripened cheese.</title>
        <authorList>
            <consortium name="US DOE Joint Genome Institute (JGI-PGF)"/>
            <person name="Walter F."/>
            <person name="Albersmeier A."/>
            <person name="Kalinowski J."/>
            <person name="Ruckert C."/>
        </authorList>
    </citation>
    <scope>NUCLEOTIDE SEQUENCE</scope>
    <source>
        <strain evidence="10">CGMCC 1.14988</strain>
    </source>
</reference>
<dbReference type="GO" id="GO:0042910">
    <property type="term" value="F:xenobiotic transmembrane transporter activity"/>
    <property type="evidence" value="ECO:0007669"/>
    <property type="project" value="InterPro"/>
</dbReference>
<reference evidence="10" key="2">
    <citation type="submission" date="2020-09" db="EMBL/GenBank/DDBJ databases">
        <authorList>
            <person name="Sun Q."/>
            <person name="Zhou Y."/>
        </authorList>
    </citation>
    <scope>NUCLEOTIDE SEQUENCE</scope>
    <source>
        <strain evidence="10">CGMCC 1.14988</strain>
    </source>
</reference>
<dbReference type="OrthoDB" id="9814303at2"/>
<evidence type="ECO:0000256" key="2">
    <source>
        <dbReference type="ARBA" id="ARBA00006236"/>
    </source>
</evidence>
<evidence type="ECO:0000256" key="3">
    <source>
        <dbReference type="ARBA" id="ARBA00022448"/>
    </source>
</evidence>
<comment type="caution">
    <text evidence="10">The sequence shown here is derived from an EMBL/GenBank/DDBJ whole genome shotgun (WGS) entry which is preliminary data.</text>
</comment>
<dbReference type="PANTHER" id="PTHR23502:SF132">
    <property type="entry name" value="POLYAMINE TRANSPORTER 2-RELATED"/>
    <property type="match status" value="1"/>
</dbReference>
<feature type="transmembrane region" description="Helical" evidence="8">
    <location>
        <begin position="309"/>
        <end position="327"/>
    </location>
</feature>
<feature type="transmembrane region" description="Helical" evidence="8">
    <location>
        <begin position="217"/>
        <end position="235"/>
    </location>
</feature>
<feature type="transmembrane region" description="Helical" evidence="8">
    <location>
        <begin position="48"/>
        <end position="67"/>
    </location>
</feature>
<evidence type="ECO:0000313" key="10">
    <source>
        <dbReference type="EMBL" id="GGI08490.1"/>
    </source>
</evidence>
<dbReference type="Gene3D" id="1.20.1720.10">
    <property type="entry name" value="Multidrug resistance protein D"/>
    <property type="match status" value="1"/>
</dbReference>
<keyword evidence="3" id="KW-0813">Transport</keyword>
<evidence type="ECO:0000256" key="6">
    <source>
        <dbReference type="ARBA" id="ARBA00022989"/>
    </source>
</evidence>
<dbReference type="InterPro" id="IPR004812">
    <property type="entry name" value="Efflux_drug-R_Bcr/CmlA"/>
</dbReference>
<evidence type="ECO:0000256" key="5">
    <source>
        <dbReference type="ARBA" id="ARBA00022692"/>
    </source>
</evidence>
<dbReference type="RefSeq" id="WP_130650348.1">
    <property type="nucleotide sequence ID" value="NZ_BMHA01000012.1"/>
</dbReference>
<evidence type="ECO:0000313" key="11">
    <source>
        <dbReference type="Proteomes" id="UP000650511"/>
    </source>
</evidence>
<feature type="domain" description="Major facilitator superfamily (MFS) profile" evidence="9">
    <location>
        <begin position="11"/>
        <end position="395"/>
    </location>
</feature>
<accession>A0A8J3A9W5</accession>
<dbReference type="CDD" id="cd17320">
    <property type="entry name" value="MFS_MdfA_MDR_like"/>
    <property type="match status" value="1"/>
</dbReference>
<dbReference type="InterPro" id="IPR020846">
    <property type="entry name" value="MFS_dom"/>
</dbReference>
<feature type="transmembrane region" description="Helical" evidence="8">
    <location>
        <begin position="108"/>
        <end position="125"/>
    </location>
</feature>
<feature type="transmembrane region" description="Helical" evidence="8">
    <location>
        <begin position="250"/>
        <end position="272"/>
    </location>
</feature>
<dbReference type="GO" id="GO:0005886">
    <property type="term" value="C:plasma membrane"/>
    <property type="evidence" value="ECO:0007669"/>
    <property type="project" value="UniProtKB-SubCell"/>
</dbReference>
<dbReference type="SUPFAM" id="SSF103473">
    <property type="entry name" value="MFS general substrate transporter"/>
    <property type="match status" value="1"/>
</dbReference>
<comment type="similarity">
    <text evidence="2">Belongs to the major facilitator superfamily. Bcr/CmlA family.</text>
</comment>
<feature type="transmembrane region" description="Helical" evidence="8">
    <location>
        <begin position="137"/>
        <end position="159"/>
    </location>
</feature>
<dbReference type="InterPro" id="IPR011701">
    <property type="entry name" value="MFS"/>
</dbReference>
<dbReference type="NCBIfam" id="TIGR00710">
    <property type="entry name" value="efflux_Bcr_CflA"/>
    <property type="match status" value="1"/>
</dbReference>
<comment type="subcellular location">
    <subcellularLocation>
        <location evidence="1">Cell membrane</location>
        <topology evidence="1">Multi-pass membrane protein</topology>
    </subcellularLocation>
</comment>
<dbReference type="AlphaFoldDB" id="A0A8J3A9W5"/>
<gene>
    <name evidence="10" type="ORF">GCM10011354_29340</name>
</gene>
<dbReference type="GO" id="GO:1990961">
    <property type="term" value="P:xenobiotic detoxification by transmembrane export across the plasma membrane"/>
    <property type="evidence" value="ECO:0007669"/>
    <property type="project" value="InterPro"/>
</dbReference>
<organism evidence="10 11">
    <name type="scientific">Egicoccus halophilus</name>
    <dbReference type="NCBI Taxonomy" id="1670830"/>
    <lineage>
        <taxon>Bacteria</taxon>
        <taxon>Bacillati</taxon>
        <taxon>Actinomycetota</taxon>
        <taxon>Nitriliruptoria</taxon>
        <taxon>Egicoccales</taxon>
        <taxon>Egicoccaceae</taxon>
        <taxon>Egicoccus</taxon>
    </lineage>
</organism>
<evidence type="ECO:0000256" key="7">
    <source>
        <dbReference type="ARBA" id="ARBA00023136"/>
    </source>
</evidence>